<feature type="region of interest" description="Disordered" evidence="1">
    <location>
        <begin position="677"/>
        <end position="706"/>
    </location>
</feature>
<dbReference type="InterPro" id="IPR046112">
    <property type="entry name" value="DUF6049"/>
</dbReference>
<feature type="region of interest" description="Disordered" evidence="1">
    <location>
        <begin position="285"/>
        <end position="316"/>
    </location>
</feature>
<evidence type="ECO:0000256" key="1">
    <source>
        <dbReference type="SAM" id="MobiDB-lite"/>
    </source>
</evidence>
<evidence type="ECO:0000313" key="4">
    <source>
        <dbReference type="EMBL" id="GAA4490160.1"/>
    </source>
</evidence>
<protein>
    <recommendedName>
        <fullName evidence="6">2-oxoglutarate dehydrogenase</fullName>
    </recommendedName>
</protein>
<comment type="caution">
    <text evidence="4">The sequence shown here is derived from an EMBL/GenBank/DDBJ whole genome shotgun (WGS) entry which is preliminary data.</text>
</comment>
<feature type="compositionally biased region" description="Acidic residues" evidence="1">
    <location>
        <begin position="684"/>
        <end position="695"/>
    </location>
</feature>
<feature type="transmembrane region" description="Helical" evidence="2">
    <location>
        <begin position="648"/>
        <end position="669"/>
    </location>
</feature>
<name>A0ABP8PPT1_9MICO</name>
<evidence type="ECO:0008006" key="6">
    <source>
        <dbReference type="Google" id="ProtNLM"/>
    </source>
</evidence>
<feature type="chain" id="PRO_5046106944" description="2-oxoglutarate dehydrogenase" evidence="3">
    <location>
        <begin position="27"/>
        <end position="706"/>
    </location>
</feature>
<keyword evidence="3" id="KW-0732">Signal</keyword>
<gene>
    <name evidence="4" type="ORF">GCM10023171_32250</name>
</gene>
<keyword evidence="2" id="KW-0472">Membrane</keyword>
<reference evidence="5" key="1">
    <citation type="journal article" date="2019" name="Int. J. Syst. Evol. Microbiol.">
        <title>The Global Catalogue of Microorganisms (GCM) 10K type strain sequencing project: providing services to taxonomists for standard genome sequencing and annotation.</title>
        <authorList>
            <consortium name="The Broad Institute Genomics Platform"/>
            <consortium name="The Broad Institute Genome Sequencing Center for Infectious Disease"/>
            <person name="Wu L."/>
            <person name="Ma J."/>
        </authorList>
    </citation>
    <scope>NUCLEOTIDE SEQUENCE [LARGE SCALE GENOMIC DNA]</scope>
    <source>
        <strain evidence="5">JCM 17839</strain>
    </source>
</reference>
<feature type="compositionally biased region" description="Pro residues" evidence="1">
    <location>
        <begin position="294"/>
        <end position="305"/>
    </location>
</feature>
<dbReference type="Proteomes" id="UP001500731">
    <property type="component" value="Unassembled WGS sequence"/>
</dbReference>
<dbReference type="EMBL" id="BAABGP010000022">
    <property type="protein sequence ID" value="GAA4490160.1"/>
    <property type="molecule type" value="Genomic_DNA"/>
</dbReference>
<feature type="signal peptide" evidence="3">
    <location>
        <begin position="1"/>
        <end position="26"/>
    </location>
</feature>
<accession>A0ABP8PPT1</accession>
<dbReference type="Pfam" id="PF19516">
    <property type="entry name" value="DUF6049"/>
    <property type="match status" value="1"/>
</dbReference>
<sequence length="706" mass="70566">MRRALGVAAVALALLLPLSTVSPALAAETPAPSPSLTPAHAGLQMSLLPDANGGYTSGAPLTTTLDIHNDDTAGLGPGSVHLELGRTALADRAAVSAWLAGSGPAPALSSIGDARIGALAAGDDYRTSVVVPGADVGALSPGVYPVRATFEASTTGASPHATSVTSSSVVVVARGAAPTVITIVPITATPAGDLLSPAELTALTGPTGALTVQLNGAAGTPAVLAIDPAIAAAIRVLGAGAPATATAWLARLEALPNERFLLQFGDADVAAQAAAGMTSPLTVSSFDPFTNPSGKPPATPAPSPSPSSGSTAPGGIDLAGIAGARDDILWPRGQVTAAEIATMAGYQPADATRAIPILPSSTFASGTGGEAVPPFGTVGGTAVLVTDAAVSAALSSAAVESDATRRGAALTEASAMLWFSPPGSTVLAGLSRADVRSDQGLTAAVTAFSGGQDGRLSRVLATPPTDLAVATTSAADRAAAVTTLNSDAGRLAQFATILDRPDDLIVRERIAIMRLLGVGVNPTPEDFASALKTHRKATTTTLQAVGIQPSNPILISAKVDVPVWVRNDLPYPVHVQLYATAGDPRIDVPAMTAVDAQASSTTRVKIPVEAHVANAEIGLTMRLTSPTGVAIGSTQTAQLTIRAEWETIGLIVFGGLAVLLIGAGIFRTVRRRRGTTVKHAADGMEADQAEGEPADEAPSAGGNPHE</sequence>
<keyword evidence="2" id="KW-1133">Transmembrane helix</keyword>
<keyword evidence="5" id="KW-1185">Reference proteome</keyword>
<keyword evidence="2" id="KW-0812">Transmembrane</keyword>
<organism evidence="4 5">
    <name type="scientific">Microbacterium panaciterrae</name>
    <dbReference type="NCBI Taxonomy" id="985759"/>
    <lineage>
        <taxon>Bacteria</taxon>
        <taxon>Bacillati</taxon>
        <taxon>Actinomycetota</taxon>
        <taxon>Actinomycetes</taxon>
        <taxon>Micrococcales</taxon>
        <taxon>Microbacteriaceae</taxon>
        <taxon>Microbacterium</taxon>
    </lineage>
</organism>
<evidence type="ECO:0000313" key="5">
    <source>
        <dbReference type="Proteomes" id="UP001500731"/>
    </source>
</evidence>
<proteinExistence type="predicted"/>
<evidence type="ECO:0000256" key="3">
    <source>
        <dbReference type="SAM" id="SignalP"/>
    </source>
</evidence>
<feature type="compositionally biased region" description="Low complexity" evidence="1">
    <location>
        <begin position="306"/>
        <end position="315"/>
    </location>
</feature>
<evidence type="ECO:0000256" key="2">
    <source>
        <dbReference type="SAM" id="Phobius"/>
    </source>
</evidence>